<comment type="caution">
    <text evidence="1">The sequence shown here is derived from an EMBL/GenBank/DDBJ whole genome shotgun (WGS) entry which is preliminary data.</text>
</comment>
<dbReference type="Proteomes" id="UP000625711">
    <property type="component" value="Unassembled WGS sequence"/>
</dbReference>
<dbReference type="AlphaFoldDB" id="A0A834ITM1"/>
<keyword evidence="2" id="KW-1185">Reference proteome</keyword>
<name>A0A834ITM1_RHYFE</name>
<evidence type="ECO:0000313" key="2">
    <source>
        <dbReference type="Proteomes" id="UP000625711"/>
    </source>
</evidence>
<accession>A0A834ITM1</accession>
<gene>
    <name evidence="1" type="ORF">GWI33_006363</name>
</gene>
<organism evidence="1 2">
    <name type="scientific">Rhynchophorus ferrugineus</name>
    <name type="common">Red palm weevil</name>
    <name type="synonym">Curculio ferrugineus</name>
    <dbReference type="NCBI Taxonomy" id="354439"/>
    <lineage>
        <taxon>Eukaryota</taxon>
        <taxon>Metazoa</taxon>
        <taxon>Ecdysozoa</taxon>
        <taxon>Arthropoda</taxon>
        <taxon>Hexapoda</taxon>
        <taxon>Insecta</taxon>
        <taxon>Pterygota</taxon>
        <taxon>Neoptera</taxon>
        <taxon>Endopterygota</taxon>
        <taxon>Coleoptera</taxon>
        <taxon>Polyphaga</taxon>
        <taxon>Cucujiformia</taxon>
        <taxon>Curculionidae</taxon>
        <taxon>Dryophthorinae</taxon>
        <taxon>Rhynchophorus</taxon>
    </lineage>
</organism>
<proteinExistence type="predicted"/>
<dbReference type="EMBL" id="JAACXV010000031">
    <property type="protein sequence ID" value="KAF7286279.1"/>
    <property type="molecule type" value="Genomic_DNA"/>
</dbReference>
<protein>
    <submittedName>
        <fullName evidence="1">Uncharacterized protein</fullName>
    </submittedName>
</protein>
<reference evidence="1" key="1">
    <citation type="submission" date="2020-08" db="EMBL/GenBank/DDBJ databases">
        <title>Genome sequencing and assembly of the red palm weevil Rhynchophorus ferrugineus.</title>
        <authorList>
            <person name="Dias G.B."/>
            <person name="Bergman C.M."/>
            <person name="Manee M."/>
        </authorList>
    </citation>
    <scope>NUCLEOTIDE SEQUENCE</scope>
    <source>
        <strain evidence="1">AA-2017</strain>
        <tissue evidence="1">Whole larva</tissue>
    </source>
</reference>
<evidence type="ECO:0000313" key="1">
    <source>
        <dbReference type="EMBL" id="KAF7286279.1"/>
    </source>
</evidence>
<sequence>MNVAASFISGRLLLPLIPTPASESSLRPPDDGAATAACVFYSRHFVVDSDVLLPLLRESRGFETRNRPRKIHFLMVKTNGLFCLLLVFL</sequence>